<feature type="site" description="Transition state stabilizer" evidence="8">
    <location>
        <position position="242"/>
    </location>
</feature>
<evidence type="ECO:0000256" key="3">
    <source>
        <dbReference type="ARBA" id="ARBA00022605"/>
    </source>
</evidence>
<dbReference type="InterPro" id="IPR001057">
    <property type="entry name" value="Glu/AcGlu_kinase"/>
</dbReference>
<protein>
    <recommendedName>
        <fullName evidence="8">Acetylglutamate kinase</fullName>
        <ecNumber evidence="8">2.7.2.8</ecNumber>
    </recommendedName>
    <alternativeName>
        <fullName evidence="8">N-acetyl-L-glutamate 5-phosphotransferase</fullName>
    </alternativeName>
    <alternativeName>
        <fullName evidence="8">NAG kinase</fullName>
        <shortName evidence="8">NAGK</shortName>
    </alternativeName>
</protein>
<proteinExistence type="inferred from homology"/>
<dbReference type="CDD" id="cd04250">
    <property type="entry name" value="AAK_NAGK-C"/>
    <property type="match status" value="1"/>
</dbReference>
<dbReference type="InterPro" id="IPR004662">
    <property type="entry name" value="AcgluKinase_fam"/>
</dbReference>
<comment type="catalytic activity">
    <reaction evidence="8">
        <text>N-acetyl-L-glutamate + ATP = N-acetyl-L-glutamyl 5-phosphate + ADP</text>
        <dbReference type="Rhea" id="RHEA:14629"/>
        <dbReference type="ChEBI" id="CHEBI:30616"/>
        <dbReference type="ChEBI" id="CHEBI:44337"/>
        <dbReference type="ChEBI" id="CHEBI:57936"/>
        <dbReference type="ChEBI" id="CHEBI:456216"/>
        <dbReference type="EC" id="2.7.2.8"/>
    </reaction>
</comment>
<dbReference type="GO" id="GO:0005524">
    <property type="term" value="F:ATP binding"/>
    <property type="evidence" value="ECO:0007669"/>
    <property type="project" value="UniProtKB-UniRule"/>
</dbReference>
<dbReference type="HAMAP" id="MF_00082">
    <property type="entry name" value="ArgB"/>
    <property type="match status" value="1"/>
</dbReference>
<feature type="binding site" evidence="8">
    <location>
        <begin position="64"/>
        <end position="65"/>
    </location>
    <ligand>
        <name>substrate</name>
    </ligand>
</feature>
<evidence type="ECO:0000256" key="6">
    <source>
        <dbReference type="ARBA" id="ARBA00022777"/>
    </source>
</evidence>
<comment type="function">
    <text evidence="8">Catalyzes the ATP-dependent phosphorylation of N-acetyl-L-glutamate.</text>
</comment>
<dbReference type="PIRSF" id="PIRSF000728">
    <property type="entry name" value="NAGK"/>
    <property type="match status" value="1"/>
</dbReference>
<dbReference type="GO" id="GO:0003991">
    <property type="term" value="F:acetylglutamate kinase activity"/>
    <property type="evidence" value="ECO:0007669"/>
    <property type="project" value="UniProtKB-UniRule"/>
</dbReference>
<feature type="binding site" evidence="8">
    <location>
        <position position="86"/>
    </location>
    <ligand>
        <name>substrate</name>
    </ligand>
</feature>
<dbReference type="FunFam" id="3.40.1160.10:FF:000004">
    <property type="entry name" value="Acetylglutamate kinase"/>
    <property type="match status" value="1"/>
</dbReference>
<dbReference type="Pfam" id="PF00696">
    <property type="entry name" value="AA_kinase"/>
    <property type="match status" value="1"/>
</dbReference>
<evidence type="ECO:0000259" key="9">
    <source>
        <dbReference type="Pfam" id="PF00696"/>
    </source>
</evidence>
<accession>A0A4D6BKS7</accession>
<keyword evidence="5 8" id="KW-0547">Nucleotide-binding</keyword>
<evidence type="ECO:0000256" key="8">
    <source>
        <dbReference type="HAMAP-Rule" id="MF_00082"/>
    </source>
</evidence>
<feature type="binding site" evidence="8">
    <location>
        <position position="179"/>
    </location>
    <ligand>
        <name>substrate</name>
    </ligand>
</feature>
<keyword evidence="3 8" id="KW-0028">Amino-acid biosynthesis</keyword>
<evidence type="ECO:0000256" key="7">
    <source>
        <dbReference type="ARBA" id="ARBA00022840"/>
    </source>
</evidence>
<keyword evidence="4 8" id="KW-0808">Transferase</keyword>
<gene>
    <name evidence="8 10" type="primary">argB</name>
</gene>
<dbReference type="PANTHER" id="PTHR23342:SF0">
    <property type="entry name" value="N-ACETYLGLUTAMATE SYNTHASE, MITOCHONDRIAL"/>
    <property type="match status" value="1"/>
</dbReference>
<dbReference type="EC" id="2.7.2.8" evidence="8"/>
<dbReference type="InterPro" id="IPR036393">
    <property type="entry name" value="AceGlu_kinase-like_sf"/>
</dbReference>
<comment type="similarity">
    <text evidence="8">Belongs to the acetylglutamate kinase family. ArgB subfamily.</text>
</comment>
<evidence type="ECO:0000256" key="5">
    <source>
        <dbReference type="ARBA" id="ARBA00022741"/>
    </source>
</evidence>
<geneLocation type="plastid" evidence="10"/>
<reference evidence="10" key="1">
    <citation type="journal article" date="2019" name="Phycologia">
        <title>Chloroplast and mitochondrial genomes of Balbiania investiens (Balbianiales, Nemaliophycidae).</title>
        <authorList>
            <person name="Evans J.R."/>
            <person name="StAmour N."/>
            <person name="Verbruggen H."/>
            <person name="Salomaki E.D."/>
            <person name="Vis M.L."/>
        </authorList>
    </citation>
    <scope>NUCLEOTIDE SEQUENCE</scope>
</reference>
<dbReference type="PANTHER" id="PTHR23342">
    <property type="entry name" value="N-ACETYLGLUTAMATE SYNTHASE"/>
    <property type="match status" value="1"/>
</dbReference>
<name>A0A4D6BKS7_9FLOR</name>
<dbReference type="SUPFAM" id="SSF53633">
    <property type="entry name" value="Carbamate kinase-like"/>
    <property type="match status" value="1"/>
</dbReference>
<dbReference type="AlphaFoldDB" id="A0A4D6BKS7"/>
<dbReference type="InterPro" id="IPR041727">
    <property type="entry name" value="NAGK-C"/>
</dbReference>
<organism evidence="10">
    <name type="scientific">Balbiania investiens</name>
    <dbReference type="NCBI Taxonomy" id="111861"/>
    <lineage>
        <taxon>Eukaryota</taxon>
        <taxon>Rhodophyta</taxon>
        <taxon>Florideophyceae</taxon>
        <taxon>Nemaliophycidae</taxon>
        <taxon>Balbianiales</taxon>
        <taxon>Balbianiaceae</taxon>
        <taxon>Balbiania</taxon>
    </lineage>
</organism>
<feature type="site" description="Transition state stabilizer" evidence="8">
    <location>
        <position position="29"/>
    </location>
</feature>
<dbReference type="GO" id="GO:0042450">
    <property type="term" value="P:L-arginine biosynthetic process via ornithine"/>
    <property type="evidence" value="ECO:0007669"/>
    <property type="project" value="UniProtKB-UniRule"/>
</dbReference>
<feature type="domain" description="Aspartate/glutamate/uridylate kinase" evidence="9">
    <location>
        <begin position="25"/>
        <end position="261"/>
    </location>
</feature>
<comment type="pathway">
    <text evidence="1 8">Amino-acid biosynthesis; L-arginine biosynthesis; N(2)-acetyl-L-ornithine from L-glutamate: step 2/4.</text>
</comment>
<keyword evidence="6 8" id="KW-0418">Kinase</keyword>
<dbReference type="EMBL" id="MH026108">
    <property type="protein sequence ID" value="QBX88586.1"/>
    <property type="molecule type" value="Genomic_DNA"/>
</dbReference>
<dbReference type="UniPathway" id="UPA00068">
    <property type="reaction ID" value="UER00107"/>
</dbReference>
<dbReference type="PRINTS" id="PR00474">
    <property type="entry name" value="GLU5KINASE"/>
</dbReference>
<evidence type="ECO:0000313" key="10">
    <source>
        <dbReference type="EMBL" id="QBX88586.1"/>
    </source>
</evidence>
<evidence type="ECO:0000256" key="1">
    <source>
        <dbReference type="ARBA" id="ARBA00004828"/>
    </source>
</evidence>
<dbReference type="InterPro" id="IPR037528">
    <property type="entry name" value="ArgB"/>
</dbReference>
<evidence type="ECO:0000256" key="2">
    <source>
        <dbReference type="ARBA" id="ARBA00022571"/>
    </source>
</evidence>
<dbReference type="NCBIfam" id="TIGR00761">
    <property type="entry name" value="argB"/>
    <property type="match status" value="1"/>
</dbReference>
<keyword evidence="7 8" id="KW-0067">ATP-binding</keyword>
<dbReference type="Gene3D" id="3.40.1160.10">
    <property type="entry name" value="Acetylglutamate kinase-like"/>
    <property type="match status" value="1"/>
</dbReference>
<keyword evidence="10" id="KW-0934">Plastid</keyword>
<dbReference type="GeneID" id="40138738"/>
<dbReference type="RefSeq" id="YP_009628803.1">
    <property type="nucleotide sequence ID" value="NC_042171.1"/>
</dbReference>
<sequence>MMNYSNKIELLSTLLPSIQRIKGSIIVIKYGGAAMIHDYLTDAVVQDITLLCSLGAKVILVHGGGPEINKWLAKFSIEPKFNNGIRITDPQTMEIVEMVLSGKVNKELVSLINKNNGSAIGLSGKDGNFIIAEPLEPNSNSLVGCVKSIDINLISLLSYHNYIPIISPIASDCLGQSYNINADTVAGEIAGALQASRFVLLTNTPGILTDIKDPATLLSSITVDKISHLVSNGTIFGGMLPKINCCIDALRKGVNSTHIIDGRIPHCLLLDILTSQSVGTTITL</sequence>
<dbReference type="GO" id="GO:0005737">
    <property type="term" value="C:cytoplasm"/>
    <property type="evidence" value="ECO:0007669"/>
    <property type="project" value="InterPro"/>
</dbReference>
<evidence type="ECO:0000256" key="4">
    <source>
        <dbReference type="ARBA" id="ARBA00022679"/>
    </source>
</evidence>
<keyword evidence="2 8" id="KW-0055">Arginine biosynthesis</keyword>
<dbReference type="InterPro" id="IPR001048">
    <property type="entry name" value="Asp/Glu/Uridylate_kinase"/>
</dbReference>